<reference evidence="2 3" key="1">
    <citation type="submission" date="2020-03" db="EMBL/GenBank/DDBJ databases">
        <title>Draft Genome Sequence of Cudoniella acicularis.</title>
        <authorList>
            <person name="Buettner E."/>
            <person name="Kellner H."/>
        </authorList>
    </citation>
    <scope>NUCLEOTIDE SEQUENCE [LARGE SCALE GENOMIC DNA]</scope>
    <source>
        <strain evidence="2 3">DSM 108380</strain>
    </source>
</reference>
<accession>A0A8H4W5X8</accession>
<dbReference type="SUPFAM" id="SSF56634">
    <property type="entry name" value="Heme-dependent catalase-like"/>
    <property type="match status" value="1"/>
</dbReference>
<dbReference type="OrthoDB" id="6880011at2759"/>
<comment type="caution">
    <text evidence="2">The sequence shown here is derived from an EMBL/GenBank/DDBJ whole genome shotgun (WGS) entry which is preliminary data.</text>
</comment>
<dbReference type="GO" id="GO:0020037">
    <property type="term" value="F:heme binding"/>
    <property type="evidence" value="ECO:0007669"/>
    <property type="project" value="InterPro"/>
</dbReference>
<evidence type="ECO:0000313" key="2">
    <source>
        <dbReference type="EMBL" id="KAF4634631.1"/>
    </source>
</evidence>
<evidence type="ECO:0000313" key="3">
    <source>
        <dbReference type="Proteomes" id="UP000566819"/>
    </source>
</evidence>
<sequence length="128" mass="13865">MLLVHFGRRSLTQRPRSVSSKNISGHMANCKKEEIIKRQIAIFREVSEYLASRLEKATGIKGYNGIADMGFNGTHNGMTQDRIKRAANGMKGGVLSTPSYNGAPIKGTHAEWNTANGVNGHSNGVSAH</sequence>
<evidence type="ECO:0000259" key="1">
    <source>
        <dbReference type="Pfam" id="PF06628"/>
    </source>
</evidence>
<dbReference type="AlphaFoldDB" id="A0A8H4W5X8"/>
<dbReference type="InterPro" id="IPR010582">
    <property type="entry name" value="Catalase_immune_responsive"/>
</dbReference>
<proteinExistence type="predicted"/>
<dbReference type="InterPro" id="IPR020835">
    <property type="entry name" value="Catalase_sf"/>
</dbReference>
<name>A0A8H4W5X8_9HELO</name>
<gene>
    <name evidence="2" type="ORF">G7Y89_g3486</name>
</gene>
<dbReference type="Proteomes" id="UP000566819">
    <property type="component" value="Unassembled WGS sequence"/>
</dbReference>
<dbReference type="Gene3D" id="2.40.180.10">
    <property type="entry name" value="Catalase core domain"/>
    <property type="match status" value="1"/>
</dbReference>
<dbReference type="EMBL" id="JAAMPI010000171">
    <property type="protein sequence ID" value="KAF4634631.1"/>
    <property type="molecule type" value="Genomic_DNA"/>
</dbReference>
<feature type="domain" description="Catalase immune-responsive" evidence="1">
    <location>
        <begin position="9"/>
        <end position="57"/>
    </location>
</feature>
<dbReference type="Pfam" id="PF06628">
    <property type="entry name" value="Catalase-rel"/>
    <property type="match status" value="1"/>
</dbReference>
<keyword evidence="3" id="KW-1185">Reference proteome</keyword>
<organism evidence="2 3">
    <name type="scientific">Cudoniella acicularis</name>
    <dbReference type="NCBI Taxonomy" id="354080"/>
    <lineage>
        <taxon>Eukaryota</taxon>
        <taxon>Fungi</taxon>
        <taxon>Dikarya</taxon>
        <taxon>Ascomycota</taxon>
        <taxon>Pezizomycotina</taxon>
        <taxon>Leotiomycetes</taxon>
        <taxon>Helotiales</taxon>
        <taxon>Tricladiaceae</taxon>
        <taxon>Cudoniella</taxon>
    </lineage>
</organism>
<protein>
    <recommendedName>
        <fullName evidence="1">Catalase immune-responsive domain-containing protein</fullName>
    </recommendedName>
</protein>